<proteinExistence type="predicted"/>
<protein>
    <submittedName>
        <fullName evidence="1">Uncharacterized protein</fullName>
    </submittedName>
</protein>
<evidence type="ECO:0000313" key="1">
    <source>
        <dbReference type="EMBL" id="QSO48424.1"/>
    </source>
</evidence>
<dbReference type="AlphaFoldDB" id="A0A9X7Z6Y0"/>
<gene>
    <name evidence="1" type="ORF">JZ786_05400</name>
</gene>
<dbReference type="Proteomes" id="UP000663505">
    <property type="component" value="Chromosome"/>
</dbReference>
<name>A0A9X7Z6Y0_9BACL</name>
<dbReference type="KEGG" id="afx:JZ786_05400"/>
<dbReference type="RefSeq" id="WP_206657759.1">
    <property type="nucleotide sequence ID" value="NZ_CP071182.1"/>
</dbReference>
<dbReference type="EMBL" id="CP071182">
    <property type="protein sequence ID" value="QSO48424.1"/>
    <property type="molecule type" value="Genomic_DNA"/>
</dbReference>
<sequence>MNVERLRWWEIVGHAESGTTFVHMVEATSRRKVMRHFGGVKQCKDFDGTIVPVTFPRDQGQIQVRSKKWSPGTLTHLFVPDAKTIVQVIRAPRYECECGQIHISEGKYPSVWCSCGKKAYPIQEKTKKIRHEGQAEEFFAWAKSGIKAMHQ</sequence>
<reference evidence="1 2" key="1">
    <citation type="submission" date="2021-02" db="EMBL/GenBank/DDBJ databases">
        <title>Alicyclobacillus curvatus sp. nov. and Alicyclobacillus mengziensis sp. nov., two acidophilic bacteria isolated from acid mine drainage.</title>
        <authorList>
            <person name="Huang Y."/>
        </authorList>
    </citation>
    <scope>NUCLEOTIDE SEQUENCE [LARGE SCALE GENOMIC DNA]</scope>
    <source>
        <strain evidence="1 2">S30H14</strain>
    </source>
</reference>
<evidence type="ECO:0000313" key="2">
    <source>
        <dbReference type="Proteomes" id="UP000663505"/>
    </source>
</evidence>
<keyword evidence="2" id="KW-1185">Reference proteome</keyword>
<organism evidence="1 2">
    <name type="scientific">Alicyclobacillus mengziensis</name>
    <dbReference type="NCBI Taxonomy" id="2931921"/>
    <lineage>
        <taxon>Bacteria</taxon>
        <taxon>Bacillati</taxon>
        <taxon>Bacillota</taxon>
        <taxon>Bacilli</taxon>
        <taxon>Bacillales</taxon>
        <taxon>Alicyclobacillaceae</taxon>
        <taxon>Alicyclobacillus</taxon>
    </lineage>
</organism>
<accession>A0A9X7Z6Y0</accession>